<proteinExistence type="predicted"/>
<accession>A0A7L7L7K1</accession>
<feature type="domain" description="Secretion system C-terminal sorting" evidence="2">
    <location>
        <begin position="1417"/>
        <end position="1491"/>
    </location>
</feature>
<keyword evidence="1" id="KW-0812">Transmembrane</keyword>
<dbReference type="SUPFAM" id="SSF50998">
    <property type="entry name" value="Quinoprotein alcohol dehydrogenase-like"/>
    <property type="match status" value="1"/>
</dbReference>
<evidence type="ECO:0000313" key="3">
    <source>
        <dbReference type="EMBL" id="QMU28778.1"/>
    </source>
</evidence>
<dbReference type="Gene3D" id="2.60.40.4070">
    <property type="match status" value="1"/>
</dbReference>
<keyword evidence="4" id="KW-1185">Reference proteome</keyword>
<reference evidence="3 4" key="1">
    <citation type="submission" date="2020-06" db="EMBL/GenBank/DDBJ databases">
        <authorList>
            <person name="Hwang Y.J."/>
        </authorList>
    </citation>
    <scope>NUCLEOTIDE SEQUENCE [LARGE SCALE GENOMIC DNA]</scope>
    <source>
        <strain evidence="3 4">KUDC8001</strain>
    </source>
</reference>
<evidence type="ECO:0000256" key="1">
    <source>
        <dbReference type="SAM" id="Phobius"/>
    </source>
</evidence>
<evidence type="ECO:0000259" key="2">
    <source>
        <dbReference type="Pfam" id="PF18962"/>
    </source>
</evidence>
<dbReference type="EMBL" id="CP055153">
    <property type="protein sequence ID" value="QMU28778.1"/>
    <property type="molecule type" value="Genomic_DNA"/>
</dbReference>
<dbReference type="NCBIfam" id="TIGR04183">
    <property type="entry name" value="Por_Secre_tail"/>
    <property type="match status" value="1"/>
</dbReference>
<dbReference type="InterPro" id="IPR026444">
    <property type="entry name" value="Secre_tail"/>
</dbReference>
<dbReference type="PANTHER" id="PTHR42754:SF1">
    <property type="entry name" value="LIPOPROTEIN"/>
    <property type="match status" value="1"/>
</dbReference>
<dbReference type="SUPFAM" id="SSF82171">
    <property type="entry name" value="DPP6 N-terminal domain-like"/>
    <property type="match status" value="1"/>
</dbReference>
<dbReference type="InterPro" id="IPR011047">
    <property type="entry name" value="Quinoprotein_ADH-like_sf"/>
</dbReference>
<sequence>MKTPVSLLLRGRYLFTFLSFYSRFVFMLLLWSQFTTSSTAQIKLWDKTYGGNRSDKIASVQQTSDGGYILGGSSNSDISGDKSEANRGVCTDENCSTDYWVIKLNVNGSKTWDKTIGGNKKDELRRIQQTDDGGYILTGFSNSDKSGDKADSHTGIWMVKLKPDGTKVWDKTFSEDEFSFLQPTNDGGLILGGITYSESSSYDYWVSKLNADGSKVWEKTFGGDSQDLLSSLITTPDGGYLLGGSSYSNKSGDKSEPRKSNCYKFSEPCNDYWVIKINAAGKKQWDKTYGGYAEDRLTTMSISPDGGYLVGGISESDKSLDRSEPTRDETENYDKKGDFWIIKIKADGTKVWDKAYGGNRSDELASLLKTPDGGYLLSGYSRSAGGGDMGIRRSIGSIWVLKIDIKGNKLWDTNVESGPQLALTSDSNILLANTNNEYRLANNDDYWLVKLQIPNKKVQTITFYPPDQALTNSPYTLLAKTNSGLPVTFKLISGPATQKGQQLRFTGYGTVVVKAFQAGNDSYSPVEYTTSFQVQRLPKKQDKTIGSDGADILADMVATPEGGYLLAGTSASGISGDKSMASKGSSDYWLVKVDKNKNKVWDKSFGGKGAETISIIIAATDGGYLLGGSSSSGKEGDKSEVSKGASDYWLVKVDATGKKLWDKTIGGNQEDNLTTIITTPDGGYLLGGYSRSGKSADKSESNKGRPDAQGSYSPDYWVVKIDSKGKKIWDKTFGITEADSMQEDRLTSIITTPDGGYLLGGTSGFETGDVGAQGVYWIIKIDAHGQQLWDKTYARDYYSKLSDLVSTPDGGYLLAGVSSFEPSVYWIVKTDGKGNKIWDRTYGGGSILPCAACEINSSTPVEILLTPLGHYLLAGYTYSDQGGDRSEENRGREDYWLVEIDGNGQKIVDKSFGARNSDKLTAIIAAPNGRYLLGGYSNSTSSYEKSENSKGNYDFWLVETEISIFPPSTLEAWNLRYGGSNSDYLTTVVKTLDGGYLLGGYSYSPKSGDKSQNGYGKSDYWVVKTDAAGAKLWDKRYGGTGEDYLKSIVGTPDGGFLLGGGSESGSSGNKTASSKGGRDIWVVKISNSGEKVWDQSYGGSGTEDLQKITVLSDMYGGTYLLAGYSDSPVSGDKTQASQGGLDYWLVKLDGQGSKEWDERYGGKANDYVGDLLVLENGDLLVGGTSFSSRSGDRSQASQGSSDYWLLRTNSEGKKRWDKRYGGTDQDQLMALLRPNKNTILLAGYSASGKYGDKSQDSQGGKDFWLVQVNSSGDKQWDKTYGGREEETLRSLISDKDGGYVLGGTSFSGKGGDKSQPTQGASDYWLVKTNNKGEKFWDKRLGGSREEELRTVWTTEEGGYILGGRSSSGVSGDRTQPSQGENDFWLVKVDPEAIPIIAEREVNQEKEPTTELSPMMAYPNPTLGEVTVRFTLPQTQSASVKVYDNQGREITTLFQGEVKAEQTYEVEWQAANNTAGMYLLRLDTARKSHMIKLLLTH</sequence>
<keyword evidence="1" id="KW-1133">Transmembrane helix</keyword>
<dbReference type="RefSeq" id="WP_182415960.1">
    <property type="nucleotide sequence ID" value="NZ_CP055153.1"/>
</dbReference>
<dbReference type="Pfam" id="PF18962">
    <property type="entry name" value="Por_Secre_tail"/>
    <property type="match status" value="1"/>
</dbReference>
<dbReference type="PANTHER" id="PTHR42754">
    <property type="entry name" value="ENDOGLUCANASE"/>
    <property type="match status" value="1"/>
</dbReference>
<protein>
    <submittedName>
        <fullName evidence="3">T9SS type A sorting domain-containing protein</fullName>
    </submittedName>
</protein>
<reference evidence="3 4" key="2">
    <citation type="submission" date="2020-08" db="EMBL/GenBank/DDBJ databases">
        <title>Adhaeribacter dokdonensis sp. nov., isolated from the rhizosphere of Elymus tsukushiensis, a plant native to the Dokdo Islands, Republic of Korea.</title>
        <authorList>
            <person name="Ghim S.Y."/>
        </authorList>
    </citation>
    <scope>NUCLEOTIDE SEQUENCE [LARGE SCALE GENOMIC DNA]</scope>
    <source>
        <strain evidence="3 4">KUDC8001</strain>
    </source>
</reference>
<gene>
    <name evidence="3" type="ORF">HUW48_12355</name>
</gene>
<feature type="transmembrane region" description="Helical" evidence="1">
    <location>
        <begin position="12"/>
        <end position="31"/>
    </location>
</feature>
<dbReference type="Proteomes" id="UP000514509">
    <property type="component" value="Chromosome"/>
</dbReference>
<organism evidence="3 4">
    <name type="scientific">Adhaeribacter radiodurans</name>
    <dbReference type="NCBI Taxonomy" id="2745197"/>
    <lineage>
        <taxon>Bacteria</taxon>
        <taxon>Pseudomonadati</taxon>
        <taxon>Bacteroidota</taxon>
        <taxon>Cytophagia</taxon>
        <taxon>Cytophagales</taxon>
        <taxon>Hymenobacteraceae</taxon>
        <taxon>Adhaeribacter</taxon>
    </lineage>
</organism>
<keyword evidence="1" id="KW-0472">Membrane</keyword>
<dbReference type="KEGG" id="add:HUW48_12355"/>
<name>A0A7L7L7K1_9BACT</name>
<evidence type="ECO:0000313" key="4">
    <source>
        <dbReference type="Proteomes" id="UP000514509"/>
    </source>
</evidence>